<evidence type="ECO:0000313" key="3">
    <source>
        <dbReference type="Proteomes" id="UP000094893"/>
    </source>
</evidence>
<evidence type="ECO:0000256" key="1">
    <source>
        <dbReference type="SAM" id="MobiDB-lite"/>
    </source>
</evidence>
<proteinExistence type="predicted"/>
<sequence length="192" mass="21549">MHKSLGSKRKELSPELIWEIARAFSNFMEVDDRGVEKDGKEMERVMLYEGIPTPQAPAGDRVKVVPFAKILANHEFSYRTITIERLPRTSRAMSCSEPRGKQKGKQKADIKLHDTENVPMGGDVQTYLQCEVLPHGLDAWIDETKRDKKSTDKSAPSATISPPTGISTSTSCRARWMKSAQVFLADIQGMIR</sequence>
<feature type="compositionally biased region" description="Low complexity" evidence="1">
    <location>
        <begin position="156"/>
        <end position="169"/>
    </location>
</feature>
<reference evidence="2 3" key="1">
    <citation type="journal article" date="2016" name="Int. J. Mol. Sci.">
        <title>Comparative genomics of the extreme acidophile Acidithiobacillus thiooxidans reveals intraspecific divergence and niche adaptation.</title>
        <authorList>
            <person name="Zhang X."/>
            <person name="Feng X."/>
            <person name="Tao J."/>
            <person name="Ma L."/>
            <person name="Xiao Y."/>
            <person name="Liang Y."/>
            <person name="Liu X."/>
            <person name="Yin H."/>
        </authorList>
    </citation>
    <scope>NUCLEOTIDE SEQUENCE [LARGE SCALE GENOMIC DNA]</scope>
    <source>
        <strain evidence="2 3">A02</strain>
    </source>
</reference>
<accession>A0A1C2ISY4</accession>
<comment type="caution">
    <text evidence="2">The sequence shown here is derived from an EMBL/GenBank/DDBJ whole genome shotgun (WGS) entry which is preliminary data.</text>
</comment>
<dbReference type="AlphaFoldDB" id="A0A1C2ISY4"/>
<name>A0A1C2ISY4_ACITH</name>
<evidence type="ECO:0000313" key="2">
    <source>
        <dbReference type="EMBL" id="OCX76113.1"/>
    </source>
</evidence>
<dbReference type="EMBL" id="LWSA01000030">
    <property type="protein sequence ID" value="OCX76113.1"/>
    <property type="molecule type" value="Genomic_DNA"/>
</dbReference>
<feature type="region of interest" description="Disordered" evidence="1">
    <location>
        <begin position="145"/>
        <end position="169"/>
    </location>
</feature>
<dbReference type="Proteomes" id="UP000094893">
    <property type="component" value="Unassembled WGS sequence"/>
</dbReference>
<protein>
    <submittedName>
        <fullName evidence="2">Uncharacterized protein</fullName>
    </submittedName>
</protein>
<organism evidence="2 3">
    <name type="scientific">Acidithiobacillus thiooxidans</name>
    <name type="common">Thiobacillus thiooxidans</name>
    <dbReference type="NCBI Taxonomy" id="930"/>
    <lineage>
        <taxon>Bacteria</taxon>
        <taxon>Pseudomonadati</taxon>
        <taxon>Pseudomonadota</taxon>
        <taxon>Acidithiobacillia</taxon>
        <taxon>Acidithiobacillales</taxon>
        <taxon>Acidithiobacillaceae</taxon>
        <taxon>Acidithiobacillus</taxon>
    </lineage>
</organism>
<gene>
    <name evidence="2" type="ORF">A6P07_03170</name>
</gene>
<dbReference type="RefSeq" id="WP_024893952.1">
    <property type="nucleotide sequence ID" value="NZ_LWRZ01000026.1"/>
</dbReference>